<dbReference type="PANTHER" id="PTHR39186">
    <property type="entry name" value="DUF2071 FAMILY PROTEIN"/>
    <property type="match status" value="1"/>
</dbReference>
<evidence type="ECO:0000313" key="2">
    <source>
        <dbReference type="EMBL" id="MFD1686880.1"/>
    </source>
</evidence>
<reference evidence="2 3" key="1">
    <citation type="journal article" date="2019" name="Int. J. Syst. Evol. Microbiol.">
        <title>The Global Catalogue of Microorganisms (GCM) 10K type strain sequencing project: providing services to taxonomists for standard genome sequencing and annotation.</title>
        <authorList>
            <consortium name="The Broad Institute Genomics Platform"/>
            <consortium name="The Broad Institute Genome Sequencing Center for Infectious Disease"/>
            <person name="Wu L."/>
            <person name="Ma J."/>
        </authorList>
    </citation>
    <scope>NUCLEOTIDE SEQUENCE [LARGE SCALE GENOMIC DNA]</scope>
    <source>
        <strain evidence="2 3">CGMCC 1.10387</strain>
    </source>
</reference>
<dbReference type="PANTHER" id="PTHR39186:SF1">
    <property type="entry name" value="DUF2071 DOMAIN-CONTAINING PROTEIN"/>
    <property type="match status" value="1"/>
</dbReference>
<dbReference type="Gene3D" id="2.40.400.10">
    <property type="entry name" value="Acetoacetate decarboxylase-like"/>
    <property type="match status" value="1"/>
</dbReference>
<dbReference type="EMBL" id="JBHUDP010000006">
    <property type="protein sequence ID" value="MFD1686880.1"/>
    <property type="molecule type" value="Genomic_DNA"/>
</dbReference>
<keyword evidence="3" id="KW-1185">Reference proteome</keyword>
<comment type="caution">
    <text evidence="2">The sequence shown here is derived from an EMBL/GenBank/DDBJ whole genome shotgun (WGS) entry which is preliminary data.</text>
</comment>
<organism evidence="2 3">
    <name type="scientific">Halobellus litoreus</name>
    <dbReference type="NCBI Taxonomy" id="755310"/>
    <lineage>
        <taxon>Archaea</taxon>
        <taxon>Methanobacteriati</taxon>
        <taxon>Methanobacteriota</taxon>
        <taxon>Stenosarchaea group</taxon>
        <taxon>Halobacteria</taxon>
        <taxon>Halobacteriales</taxon>
        <taxon>Haloferacaceae</taxon>
        <taxon>Halobellus</taxon>
    </lineage>
</organism>
<proteinExistence type="predicted"/>
<dbReference type="InterPro" id="IPR023375">
    <property type="entry name" value="ADC_dom_sf"/>
</dbReference>
<dbReference type="RefSeq" id="WP_256307375.1">
    <property type="nucleotide sequence ID" value="NZ_JANHAW010000002.1"/>
</dbReference>
<evidence type="ECO:0000256" key="1">
    <source>
        <dbReference type="SAM" id="MobiDB-lite"/>
    </source>
</evidence>
<sequence length="227" mass="25708">MDVLRMRWTDALFAHWPVDPDVVSSRLPDDLQVATYDGAAWLGVVGFVMEDIRPRGAPFGLSFPELNLRTYVTRPDSDDHAVYFFNLDADDRVGVAVARRLFRLPYFRAEISVRREDDAVTLRSRRTHPGAPPARFAGTYRPREEPTAPEPGTLDHFLTENYRFYTAGNRLYYGDISHPPWPLATAEVDIESNTLFAANGFDRPDGDPIAHYAPGTEVTAGRLRRVR</sequence>
<protein>
    <submittedName>
        <fullName evidence="2">YqjF family protein</fullName>
    </submittedName>
</protein>
<gene>
    <name evidence="2" type="ORF">ACFSAS_14795</name>
</gene>
<dbReference type="AlphaFoldDB" id="A0ABD6E1K2"/>
<name>A0ABD6E1K2_9EURY</name>
<accession>A0ABD6E1K2</accession>
<evidence type="ECO:0000313" key="3">
    <source>
        <dbReference type="Proteomes" id="UP001597092"/>
    </source>
</evidence>
<dbReference type="Pfam" id="PF09844">
    <property type="entry name" value="DUF2071"/>
    <property type="match status" value="1"/>
</dbReference>
<dbReference type="SUPFAM" id="SSF160104">
    <property type="entry name" value="Acetoacetate decarboxylase-like"/>
    <property type="match status" value="1"/>
</dbReference>
<feature type="region of interest" description="Disordered" evidence="1">
    <location>
        <begin position="125"/>
        <end position="152"/>
    </location>
</feature>
<dbReference type="Proteomes" id="UP001597092">
    <property type="component" value="Unassembled WGS sequence"/>
</dbReference>
<dbReference type="InterPro" id="IPR018644">
    <property type="entry name" value="DUF2071"/>
</dbReference>